<dbReference type="EMBL" id="CP061038">
    <property type="protein sequence ID" value="QNQ10192.1"/>
    <property type="molecule type" value="Genomic_DNA"/>
</dbReference>
<gene>
    <name evidence="2" type="ORF">H3Z74_02805</name>
</gene>
<dbReference type="AlphaFoldDB" id="A0A7H0LKI9"/>
<feature type="domain" description="DUF2147" evidence="1">
    <location>
        <begin position="15"/>
        <end position="123"/>
    </location>
</feature>
<dbReference type="RefSeq" id="WP_187762496.1">
    <property type="nucleotide sequence ID" value="NZ_CP061038.1"/>
</dbReference>
<dbReference type="PANTHER" id="PTHR36919">
    <property type="entry name" value="BLR1215 PROTEIN"/>
    <property type="match status" value="1"/>
</dbReference>
<evidence type="ECO:0000313" key="2">
    <source>
        <dbReference type="EMBL" id="QNQ10192.1"/>
    </source>
</evidence>
<name>A0A7H0LKI9_9SPHN</name>
<dbReference type="Pfam" id="PF09917">
    <property type="entry name" value="DUF2147"/>
    <property type="match status" value="1"/>
</dbReference>
<evidence type="ECO:0000259" key="1">
    <source>
        <dbReference type="Pfam" id="PF09917"/>
    </source>
</evidence>
<dbReference type="PANTHER" id="PTHR36919:SF2">
    <property type="entry name" value="BLL6627 PROTEIN"/>
    <property type="match status" value="1"/>
</dbReference>
<dbReference type="Gene3D" id="2.40.128.520">
    <property type="match status" value="1"/>
</dbReference>
<proteinExistence type="predicted"/>
<dbReference type="InterPro" id="IPR019223">
    <property type="entry name" value="DUF2147"/>
</dbReference>
<reference evidence="2 3" key="1">
    <citation type="submission" date="2020-09" db="EMBL/GenBank/DDBJ databases">
        <title>Sphingomonas sp., a new species isolated from pork steak.</title>
        <authorList>
            <person name="Heidler von Heilborn D."/>
        </authorList>
    </citation>
    <scope>NUCLEOTIDE SEQUENCE [LARGE SCALE GENOMIC DNA]</scope>
    <source>
        <strain evidence="3">S8-3T</strain>
    </source>
</reference>
<dbReference type="Proteomes" id="UP000516148">
    <property type="component" value="Chromosome"/>
</dbReference>
<dbReference type="KEGG" id="spap:H3Z74_02805"/>
<keyword evidence="3" id="KW-1185">Reference proteome</keyword>
<protein>
    <submittedName>
        <fullName evidence="2">DUF2147 domain-containing protein</fullName>
    </submittedName>
</protein>
<sequence>MLFPVTAQAAEPVLGRWVTQNQKAVVEITPCGGAVCGHIVKLLPKSDAGKTMDERNSNPKLRTRPLVGLPIFLSMKADDDVWRGHLYDPQYGNTYSSVISRNPDGTLRVKGCFFIICKTQTWKPAG</sequence>
<accession>A0A7H0LKI9</accession>
<evidence type="ECO:0000313" key="3">
    <source>
        <dbReference type="Proteomes" id="UP000516148"/>
    </source>
</evidence>
<organism evidence="2 3">
    <name type="scientific">Sphingomonas alpina</name>
    <dbReference type="NCBI Taxonomy" id="653931"/>
    <lineage>
        <taxon>Bacteria</taxon>
        <taxon>Pseudomonadati</taxon>
        <taxon>Pseudomonadota</taxon>
        <taxon>Alphaproteobacteria</taxon>
        <taxon>Sphingomonadales</taxon>
        <taxon>Sphingomonadaceae</taxon>
        <taxon>Sphingomonas</taxon>
    </lineage>
</organism>